<dbReference type="EMBL" id="JARYMX010000005">
    <property type="protein sequence ID" value="KAJ9548186.1"/>
    <property type="molecule type" value="Genomic_DNA"/>
</dbReference>
<sequence>MGSGGRATERSKYSESEVVKRAPSSTPPFTLGDIKRVIPPHCFERSLIRSSSYLFFDLFLSSLFYYIAAVYIPRLPISLWYVAWPVYWILQGSVQMGIWVIGHECGHHAFSDYPWFNDTVGYLLHTGLLAPYFSWKYSHRLHHSNTASLENDQSFVPKKSRTSQHPTGRLLRLITLCTIGWLLYICFNVSGHKYEKFANHLDPKSPIYNDRERFQILLTDIGLLVTSYGLYKLALAQGFTWLVTIYFGPLVIVYGFLAVITWLHHTHQSLPHYDSTEWNWLSGALSTMDRDYGILNTVLHHVTDTHVVHHLFVTIPHYHTLEATKAIKPFLGDYYQFDDTPIIKAMWREATECFFVEADEGEDKSKGVYWFNNKM</sequence>
<organism evidence="7 8">
    <name type="scientific">Centaurea solstitialis</name>
    <name type="common">yellow star-thistle</name>
    <dbReference type="NCBI Taxonomy" id="347529"/>
    <lineage>
        <taxon>Eukaryota</taxon>
        <taxon>Viridiplantae</taxon>
        <taxon>Streptophyta</taxon>
        <taxon>Embryophyta</taxon>
        <taxon>Tracheophyta</taxon>
        <taxon>Spermatophyta</taxon>
        <taxon>Magnoliopsida</taxon>
        <taxon>eudicotyledons</taxon>
        <taxon>Gunneridae</taxon>
        <taxon>Pentapetalae</taxon>
        <taxon>asterids</taxon>
        <taxon>campanulids</taxon>
        <taxon>Asterales</taxon>
        <taxon>Asteraceae</taxon>
        <taxon>Carduoideae</taxon>
        <taxon>Cardueae</taxon>
        <taxon>Centaureinae</taxon>
        <taxon>Centaurea</taxon>
    </lineage>
</organism>
<dbReference type="Pfam" id="PF00487">
    <property type="entry name" value="FA_desaturase"/>
    <property type="match status" value="1"/>
</dbReference>
<proteinExistence type="inferred from homology"/>
<protein>
    <recommendedName>
        <fullName evidence="6">Fatty acid desaturase domain-containing protein</fullName>
    </recommendedName>
</protein>
<feature type="transmembrane region" description="Helical" evidence="5">
    <location>
        <begin position="53"/>
        <end position="72"/>
    </location>
</feature>
<evidence type="ECO:0000256" key="2">
    <source>
        <dbReference type="ARBA" id="ARBA00009295"/>
    </source>
</evidence>
<evidence type="ECO:0000256" key="5">
    <source>
        <dbReference type="SAM" id="Phobius"/>
    </source>
</evidence>
<feature type="transmembrane region" description="Helical" evidence="5">
    <location>
        <begin position="238"/>
        <end position="263"/>
    </location>
</feature>
<keyword evidence="8" id="KW-1185">Reference proteome</keyword>
<comment type="similarity">
    <text evidence="2">Belongs to the fatty acid desaturase type 1 family.</text>
</comment>
<dbReference type="GO" id="GO:0006629">
    <property type="term" value="P:lipid metabolic process"/>
    <property type="evidence" value="ECO:0007669"/>
    <property type="project" value="InterPro"/>
</dbReference>
<evidence type="ECO:0000313" key="7">
    <source>
        <dbReference type="EMBL" id="KAJ9548186.1"/>
    </source>
</evidence>
<evidence type="ECO:0000313" key="8">
    <source>
        <dbReference type="Proteomes" id="UP001172457"/>
    </source>
</evidence>
<name>A0AA38T472_9ASTR</name>
<dbReference type="GO" id="GO:0016020">
    <property type="term" value="C:membrane"/>
    <property type="evidence" value="ECO:0007669"/>
    <property type="project" value="UniProtKB-SubCell"/>
</dbReference>
<reference evidence="7" key="1">
    <citation type="submission" date="2023-03" db="EMBL/GenBank/DDBJ databases">
        <title>Chromosome-scale reference genome and RAD-based genetic map of yellow starthistle (Centaurea solstitialis) reveal putative structural variation and QTLs associated with invader traits.</title>
        <authorList>
            <person name="Reatini B."/>
            <person name="Cang F.A."/>
            <person name="Jiang Q."/>
            <person name="Mckibben M.T.W."/>
            <person name="Barker M.S."/>
            <person name="Rieseberg L.H."/>
            <person name="Dlugosch K.M."/>
        </authorList>
    </citation>
    <scope>NUCLEOTIDE SEQUENCE</scope>
    <source>
        <strain evidence="7">CAN-66</strain>
        <tissue evidence="7">Leaf</tissue>
    </source>
</reference>
<dbReference type="InterPro" id="IPR012171">
    <property type="entry name" value="Fatty_acid_desaturase"/>
</dbReference>
<accession>A0AA38T472</accession>
<gene>
    <name evidence="7" type="ORF">OSB04_020729</name>
</gene>
<evidence type="ECO:0000256" key="4">
    <source>
        <dbReference type="SAM" id="MobiDB-lite"/>
    </source>
</evidence>
<keyword evidence="5" id="KW-0472">Membrane</keyword>
<feature type="region of interest" description="Disordered" evidence="4">
    <location>
        <begin position="1"/>
        <end position="25"/>
    </location>
</feature>
<feature type="compositionally biased region" description="Basic and acidic residues" evidence="4">
    <location>
        <begin position="7"/>
        <end position="20"/>
    </location>
</feature>
<keyword evidence="5" id="KW-1133">Transmembrane helix</keyword>
<evidence type="ECO:0000259" key="6">
    <source>
        <dbReference type="Pfam" id="PF00487"/>
    </source>
</evidence>
<dbReference type="AlphaFoldDB" id="A0AA38T472"/>
<evidence type="ECO:0000256" key="1">
    <source>
        <dbReference type="ARBA" id="ARBA00004370"/>
    </source>
</evidence>
<evidence type="ECO:0000256" key="3">
    <source>
        <dbReference type="ARBA" id="ARBA00023002"/>
    </source>
</evidence>
<dbReference type="PANTHER" id="PTHR32100">
    <property type="entry name" value="OMEGA-6 FATTY ACID DESATURASE, CHLOROPLASTIC"/>
    <property type="match status" value="1"/>
</dbReference>
<dbReference type="InterPro" id="IPR005804">
    <property type="entry name" value="FA_desaturase_dom"/>
</dbReference>
<dbReference type="GO" id="GO:0016491">
    <property type="term" value="F:oxidoreductase activity"/>
    <property type="evidence" value="ECO:0007669"/>
    <property type="project" value="UniProtKB-KW"/>
</dbReference>
<dbReference type="CDD" id="cd03507">
    <property type="entry name" value="Delta12-FADS-like"/>
    <property type="match status" value="1"/>
</dbReference>
<feature type="transmembrane region" description="Helical" evidence="5">
    <location>
        <begin position="170"/>
        <end position="194"/>
    </location>
</feature>
<comment type="caution">
    <text evidence="7">The sequence shown here is derived from an EMBL/GenBank/DDBJ whole genome shotgun (WGS) entry which is preliminary data.</text>
</comment>
<keyword evidence="5" id="KW-0812">Transmembrane</keyword>
<dbReference type="Proteomes" id="UP001172457">
    <property type="component" value="Chromosome 5"/>
</dbReference>
<comment type="subcellular location">
    <subcellularLocation>
        <location evidence="1">Membrane</location>
    </subcellularLocation>
</comment>
<keyword evidence="3" id="KW-0560">Oxidoreductase</keyword>
<feature type="domain" description="Fatty acid desaturase" evidence="6">
    <location>
        <begin position="83"/>
        <end position="336"/>
    </location>
</feature>
<feature type="transmembrane region" description="Helical" evidence="5">
    <location>
        <begin position="78"/>
        <end position="101"/>
    </location>
</feature>